<dbReference type="Pfam" id="PF13884">
    <property type="entry name" value="Peptidase_S74"/>
    <property type="match status" value="1"/>
</dbReference>
<protein>
    <submittedName>
        <fullName evidence="2">Tail fiber domain-containing protein</fullName>
    </submittedName>
</protein>
<evidence type="ECO:0000259" key="1">
    <source>
        <dbReference type="PROSITE" id="PS51688"/>
    </source>
</evidence>
<dbReference type="OrthoDB" id="8041027at2"/>
<proteinExistence type="predicted"/>
<dbReference type="RefSeq" id="WP_139037891.1">
    <property type="nucleotide sequence ID" value="NZ_VDDA01000011.1"/>
</dbReference>
<dbReference type="PROSITE" id="PS51688">
    <property type="entry name" value="ICA"/>
    <property type="match status" value="1"/>
</dbReference>
<gene>
    <name evidence="2" type="ORF">FF100_22045</name>
</gene>
<comment type="caution">
    <text evidence="2">The sequence shown here is derived from an EMBL/GenBank/DDBJ whole genome shotgun (WGS) entry which is preliminary data.</text>
</comment>
<organism evidence="2 3">
    <name type="scientific">Methylobacterium terricola</name>
    <dbReference type="NCBI Taxonomy" id="2583531"/>
    <lineage>
        <taxon>Bacteria</taxon>
        <taxon>Pseudomonadati</taxon>
        <taxon>Pseudomonadota</taxon>
        <taxon>Alphaproteobacteria</taxon>
        <taxon>Hyphomicrobiales</taxon>
        <taxon>Methylobacteriaceae</taxon>
        <taxon>Methylobacterium</taxon>
    </lineage>
</organism>
<keyword evidence="3" id="KW-1185">Reference proteome</keyword>
<dbReference type="EMBL" id="VDDA01000011">
    <property type="protein sequence ID" value="TNC10835.1"/>
    <property type="molecule type" value="Genomic_DNA"/>
</dbReference>
<name>A0A5C4LF61_9HYPH</name>
<dbReference type="AlphaFoldDB" id="A0A5C4LF61"/>
<evidence type="ECO:0000313" key="2">
    <source>
        <dbReference type="EMBL" id="TNC10835.1"/>
    </source>
</evidence>
<dbReference type="Proteomes" id="UP000305267">
    <property type="component" value="Unassembled WGS sequence"/>
</dbReference>
<evidence type="ECO:0000313" key="3">
    <source>
        <dbReference type="Proteomes" id="UP000305267"/>
    </source>
</evidence>
<accession>A0A5C4LF61</accession>
<feature type="domain" description="Peptidase S74" evidence="1">
    <location>
        <begin position="212"/>
        <end position="300"/>
    </location>
</feature>
<reference evidence="2 3" key="1">
    <citation type="submission" date="2019-06" db="EMBL/GenBank/DDBJ databases">
        <title>Genome of Methylobacterium sp. 17Sr1-39.</title>
        <authorList>
            <person name="Seo T."/>
        </authorList>
    </citation>
    <scope>NUCLEOTIDE SEQUENCE [LARGE SCALE GENOMIC DNA]</scope>
    <source>
        <strain evidence="2 3">17Sr1-39</strain>
    </source>
</reference>
<sequence length="300" mass="32552">MADSYTSNFNFPKPEVGGARNRWGTLHNDALDLIDTKLKDVDTVSLAAVKKAGDAMTGSLTFATNSQGLIFSGGTHEFDALDTQANVQRHYLDVAGDNFHIRTHDGNTELLTVDTTGLKYKGQPVLVKGDGSYLPITGGTLLGEVRGPSFRLDDQSYLTVSGFNVIVQFDNDSSLTFNRQSKTYAFFSGGASRASLDAGGNWTTSGDETAMSDERLKKMVFTIEDGLDLVKAIRPVRFTRIEDESRSLGVIAQELEKVIPELVRENDHGIKSVAYANLVAPLIAAVQELAGRVEALEGKR</sequence>
<dbReference type="InterPro" id="IPR030392">
    <property type="entry name" value="S74_ICA"/>
</dbReference>